<dbReference type="PANTHER" id="PTHR45875:SF1">
    <property type="entry name" value="METHYLTRANSFERASE N6AMT1"/>
    <property type="match status" value="1"/>
</dbReference>
<dbReference type="EMBL" id="CP002838">
    <property type="protein sequence ID" value="AEM38691.1"/>
    <property type="molecule type" value="Genomic_DNA"/>
</dbReference>
<dbReference type="GO" id="GO:0008757">
    <property type="term" value="F:S-adenosylmethionine-dependent methyltransferase activity"/>
    <property type="evidence" value="ECO:0007669"/>
    <property type="project" value="TreeGrafter"/>
</dbReference>
<dbReference type="AlphaFoldDB" id="G0EDS2"/>
<dbReference type="SUPFAM" id="SSF53335">
    <property type="entry name" value="S-adenosyl-L-methionine-dependent methyltransferases"/>
    <property type="match status" value="1"/>
</dbReference>
<dbReference type="PANTHER" id="PTHR45875">
    <property type="entry name" value="METHYLTRANSFERASE N6AMT1"/>
    <property type="match status" value="1"/>
</dbReference>
<dbReference type="GO" id="GO:0008276">
    <property type="term" value="F:protein methyltransferase activity"/>
    <property type="evidence" value="ECO:0007669"/>
    <property type="project" value="TreeGrafter"/>
</dbReference>
<reference evidence="4 5" key="1">
    <citation type="journal article" date="2011" name="Stand. Genomic Sci.">
        <title>Complete genome sequence of the hyperthermophilic chemolithoautotroph Pyrolobus fumarii type strain (1A).</title>
        <authorList>
            <person name="Anderson I."/>
            <person name="Goker M."/>
            <person name="Nolan M."/>
            <person name="Lucas S."/>
            <person name="Hammon N."/>
            <person name="Deshpande S."/>
            <person name="Cheng J.F."/>
            <person name="Tapia R."/>
            <person name="Han C."/>
            <person name="Goodwin L."/>
            <person name="Pitluck S."/>
            <person name="Huntemann M."/>
            <person name="Liolios K."/>
            <person name="Ivanova N."/>
            <person name="Pagani I."/>
            <person name="Mavromatis K."/>
            <person name="Ovchinikova G."/>
            <person name="Pati A."/>
            <person name="Chen A."/>
            <person name="Palaniappan K."/>
            <person name="Land M."/>
            <person name="Hauser L."/>
            <person name="Brambilla E.M."/>
            <person name="Huber H."/>
            <person name="Yasawong M."/>
            <person name="Rohde M."/>
            <person name="Spring S."/>
            <person name="Abt B."/>
            <person name="Sikorski J."/>
            <person name="Wirth R."/>
            <person name="Detter J.C."/>
            <person name="Woyke T."/>
            <person name="Bristow J."/>
            <person name="Eisen J.A."/>
            <person name="Markowitz V."/>
            <person name="Hugenholtz P."/>
            <person name="Kyrpides N.C."/>
            <person name="Klenk H.P."/>
            <person name="Lapidus A."/>
        </authorList>
    </citation>
    <scope>NUCLEOTIDE SEQUENCE [LARGE SCALE GENOMIC DNA]</scope>
    <source>
        <strain evidence="5">DSM 11204 / 1A</strain>
    </source>
</reference>
<dbReference type="Proteomes" id="UP000001037">
    <property type="component" value="Chromosome"/>
</dbReference>
<dbReference type="Gene3D" id="3.40.50.150">
    <property type="entry name" value="Vaccinia Virus protein VP39"/>
    <property type="match status" value="1"/>
</dbReference>
<organism evidence="4 5">
    <name type="scientific">Pyrolobus fumarii (strain DSM 11204 / 1A)</name>
    <dbReference type="NCBI Taxonomy" id="694429"/>
    <lineage>
        <taxon>Archaea</taxon>
        <taxon>Thermoproteota</taxon>
        <taxon>Thermoprotei</taxon>
        <taxon>Desulfurococcales</taxon>
        <taxon>Pyrodictiaceae</taxon>
        <taxon>Pyrolobus</taxon>
    </lineage>
</organism>
<evidence type="ECO:0000256" key="2">
    <source>
        <dbReference type="ARBA" id="ARBA00022679"/>
    </source>
</evidence>
<dbReference type="GO" id="GO:0035657">
    <property type="term" value="C:eRF1 methyltransferase complex"/>
    <property type="evidence" value="ECO:0007669"/>
    <property type="project" value="TreeGrafter"/>
</dbReference>
<protein>
    <submittedName>
        <fullName evidence="4">Ribosomal L11 methyltransferase</fullName>
    </submittedName>
</protein>
<dbReference type="STRING" id="694429.Pyrfu_0822"/>
<dbReference type="GO" id="GO:0032259">
    <property type="term" value="P:methylation"/>
    <property type="evidence" value="ECO:0007669"/>
    <property type="project" value="UniProtKB-KW"/>
</dbReference>
<dbReference type="InParanoid" id="G0EDS2"/>
<keyword evidence="2 4" id="KW-0808">Transferase</keyword>
<evidence type="ECO:0000256" key="1">
    <source>
        <dbReference type="ARBA" id="ARBA00022603"/>
    </source>
</evidence>
<dbReference type="eggNOG" id="arCOG00109">
    <property type="taxonomic scope" value="Archaea"/>
</dbReference>
<evidence type="ECO:0000256" key="3">
    <source>
        <dbReference type="ARBA" id="ARBA00022691"/>
    </source>
</evidence>
<name>G0EDS2_PYRF1</name>
<dbReference type="InterPro" id="IPR029063">
    <property type="entry name" value="SAM-dependent_MTases_sf"/>
</dbReference>
<keyword evidence="5" id="KW-1185">Reference proteome</keyword>
<keyword evidence="3" id="KW-0949">S-adenosyl-L-methionine</keyword>
<keyword evidence="1 4" id="KW-0489">Methyltransferase</keyword>
<dbReference type="InterPro" id="IPR052190">
    <property type="entry name" value="Euk-Arch_PrmC-MTase"/>
</dbReference>
<proteinExistence type="predicted"/>
<accession>G0EDS2</accession>
<dbReference type="KEGG" id="pfm:Pyrfu_0822"/>
<dbReference type="Pfam" id="PF06325">
    <property type="entry name" value="PrmA"/>
    <property type="match status" value="1"/>
</dbReference>
<gene>
    <name evidence="4" type="ordered locus">Pyrfu_0822</name>
</gene>
<dbReference type="HOGENOM" id="CLU_018398_6_2_2"/>
<evidence type="ECO:0000313" key="4">
    <source>
        <dbReference type="EMBL" id="AEM38691.1"/>
    </source>
</evidence>
<dbReference type="CDD" id="cd02440">
    <property type="entry name" value="AdoMet_MTases"/>
    <property type="match status" value="1"/>
</dbReference>
<dbReference type="FunCoup" id="G0EDS2">
    <property type="interactions" value="59"/>
</dbReference>
<sequence length="203" mass="22218">MCTVEPLYEIEACNTRVTICRHVYEPSTDTWLAMQVLEKLLATAEKPRIVLDVGTGTGILAACASLANTYVVAIDVSPCAAKCARMNLANTLSDVVQCDNLTCIRPLHEVLVVYNTPYLPVEDGEELGLEALAWSGGAREAIRTMRMMRSWGKGWRALLVAAETSPFADILSEAERLGLKLKVEARAPEDMFNDVIVFTVEPG</sequence>
<evidence type="ECO:0000313" key="5">
    <source>
        <dbReference type="Proteomes" id="UP000001037"/>
    </source>
</evidence>